<dbReference type="PANTHER" id="PTHR10127:SF883">
    <property type="entry name" value="ZINC METALLOPROTEINASE NAS-8"/>
    <property type="match status" value="1"/>
</dbReference>
<keyword evidence="7" id="KW-0865">Zymogen</keyword>
<dbReference type="EC" id="3.4.24.-" evidence="12"/>
<feature type="signal peptide" evidence="12">
    <location>
        <begin position="1"/>
        <end position="18"/>
    </location>
</feature>
<dbReference type="SMART" id="SM00060">
    <property type="entry name" value="FN3"/>
    <property type="match status" value="2"/>
</dbReference>
<dbReference type="EnsemblMetazoa" id="G4793.1">
    <property type="protein sequence ID" value="G4793.1:cds"/>
    <property type="gene ID" value="G4793"/>
</dbReference>
<dbReference type="SMART" id="SM00042">
    <property type="entry name" value="CUB"/>
    <property type="match status" value="2"/>
</dbReference>
<dbReference type="PROSITE" id="PS51864">
    <property type="entry name" value="ASTACIN"/>
    <property type="match status" value="1"/>
</dbReference>
<keyword evidence="9" id="KW-0325">Glycoprotein</keyword>
<dbReference type="Proteomes" id="UP000005408">
    <property type="component" value="Unassembled WGS sequence"/>
</dbReference>
<feature type="domain" description="Fibronectin type-III" evidence="15">
    <location>
        <begin position="333"/>
        <end position="427"/>
    </location>
</feature>
<keyword evidence="4 11" id="KW-0378">Hydrolase</keyword>
<dbReference type="Gene3D" id="2.60.40.10">
    <property type="entry name" value="Immunoglobulins"/>
    <property type="match status" value="1"/>
</dbReference>
<accession>A0A8W8N5V7</accession>
<dbReference type="FunFam" id="3.40.390.10:FF:000015">
    <property type="entry name" value="Meprin A subunit"/>
    <property type="match status" value="1"/>
</dbReference>
<sequence>MRYLVVALALCLETVNHGTHCYGQTNDTTGDLPQDTNVMDIVVKANMESRNLNNLYEGDIIRHASREKRNAIRVENWKWKNNVIPYIIEKNGISDKGVAVIQFAIIKYNSVQSCIRWIPRTKEEDYVIIKDGEGCHSSIGRDTGPQNLVLGSSCYYIGVILHELNHAVGFFHEQSRYDRDDYILVNWENIQNDRTGDFTKQQNNIMDTLGTVYDYGSIMHYSSTTFSINGKPTLVPKFNTHGNMGQRSEMSKVDIWKINKLYGCEKGDPPLPIWAQLEQTTVTTSVPVPSSTPTTNRSTTRTTPTTSNTKTTKTTTTTTIKPCPEESRLPSGIPGKVQDLKVFLIENTLRVFWIAPCTSVPLTGYRLTIKNGQKHSTITIAPNHRSYYVYTANHPGTRYEMTVTALSKSGSGETSERVSTVSACGHDIVLPENGKVASIHSPYFRNEYYEPDVACQWNVKASEGQRLKIQFDAINLADNTTSCTDDYVMLNDDRFCREHPNGGYYVTVGRDAKIIFRSSSGANIKHSGFNLSIEAIDTKPNVKNVINTPGVIGLAWDPPENSKNTSYNHVLKYRILPEVNQELIRLAPGVHEFVFPTGRNIGRRYEIELSTLTDTEEGRPVKYTLRSVCGHNVTVNGVGRIQNPPSYGLYQPDVVCEWQFSSFQGRQYRLRLLNIELESSPNCENDFVSINSQKFCEANHITSSTSVFTKTAKVVFRTNGSVQGKGFIIQYEMVS</sequence>
<dbReference type="InterPro" id="IPR024079">
    <property type="entry name" value="MetalloPept_cat_dom_sf"/>
</dbReference>
<dbReference type="InterPro" id="IPR003961">
    <property type="entry name" value="FN3_dom"/>
</dbReference>
<dbReference type="PROSITE" id="PS50853">
    <property type="entry name" value="FN3"/>
    <property type="match status" value="1"/>
</dbReference>
<protein>
    <recommendedName>
        <fullName evidence="12">Metalloendopeptidase</fullName>
        <ecNumber evidence="12">3.4.24.-</ecNumber>
    </recommendedName>
</protein>
<dbReference type="PROSITE" id="PS01180">
    <property type="entry name" value="CUB"/>
    <property type="match status" value="2"/>
</dbReference>
<dbReference type="CDD" id="cd04280">
    <property type="entry name" value="ZnMc_astacin_like"/>
    <property type="match status" value="1"/>
</dbReference>
<evidence type="ECO:0000256" key="8">
    <source>
        <dbReference type="ARBA" id="ARBA00023157"/>
    </source>
</evidence>
<evidence type="ECO:0000259" key="14">
    <source>
        <dbReference type="PROSITE" id="PS01180"/>
    </source>
</evidence>
<dbReference type="InterPro" id="IPR036116">
    <property type="entry name" value="FN3_sf"/>
</dbReference>
<proteinExistence type="predicted"/>
<feature type="domain" description="CUB" evidence="14">
    <location>
        <begin position="424"/>
        <end position="536"/>
    </location>
</feature>
<dbReference type="PANTHER" id="PTHR10127">
    <property type="entry name" value="DISCOIDIN, CUB, EGF, LAMININ , AND ZINC METALLOPROTEASE DOMAIN CONTAINING"/>
    <property type="match status" value="1"/>
</dbReference>
<evidence type="ECO:0000256" key="11">
    <source>
        <dbReference type="PROSITE-ProRule" id="PRU01211"/>
    </source>
</evidence>
<evidence type="ECO:0000256" key="10">
    <source>
        <dbReference type="PROSITE-ProRule" id="PRU00059"/>
    </source>
</evidence>
<dbReference type="InterPro" id="IPR000859">
    <property type="entry name" value="CUB_dom"/>
</dbReference>
<dbReference type="Pfam" id="PF00431">
    <property type="entry name" value="CUB"/>
    <property type="match status" value="2"/>
</dbReference>
<dbReference type="SUPFAM" id="SSF49265">
    <property type="entry name" value="Fibronectin type III"/>
    <property type="match status" value="1"/>
</dbReference>
<dbReference type="Gene3D" id="2.60.120.290">
    <property type="entry name" value="Spermadhesin, CUB domain"/>
    <property type="match status" value="2"/>
</dbReference>
<evidence type="ECO:0000256" key="13">
    <source>
        <dbReference type="SAM" id="MobiDB-lite"/>
    </source>
</evidence>
<dbReference type="InterPro" id="IPR035914">
    <property type="entry name" value="Sperma_CUB_dom_sf"/>
</dbReference>
<name>A0A8W8N5V7_MAGGI</name>
<feature type="chain" id="PRO_5036518883" description="Metalloendopeptidase" evidence="12">
    <location>
        <begin position="19"/>
        <end position="735"/>
    </location>
</feature>
<organism evidence="17 18">
    <name type="scientific">Magallana gigas</name>
    <name type="common">Pacific oyster</name>
    <name type="synonym">Crassostrea gigas</name>
    <dbReference type="NCBI Taxonomy" id="29159"/>
    <lineage>
        <taxon>Eukaryota</taxon>
        <taxon>Metazoa</taxon>
        <taxon>Spiralia</taxon>
        <taxon>Lophotrochozoa</taxon>
        <taxon>Mollusca</taxon>
        <taxon>Bivalvia</taxon>
        <taxon>Autobranchia</taxon>
        <taxon>Pteriomorphia</taxon>
        <taxon>Ostreida</taxon>
        <taxon>Ostreoidea</taxon>
        <taxon>Ostreidae</taxon>
        <taxon>Magallana</taxon>
    </lineage>
</organism>
<feature type="binding site" evidence="11">
    <location>
        <position position="172"/>
    </location>
    <ligand>
        <name>Zn(2+)</name>
        <dbReference type="ChEBI" id="CHEBI:29105"/>
        <note>catalytic</note>
    </ligand>
</feature>
<evidence type="ECO:0000256" key="12">
    <source>
        <dbReference type="RuleBase" id="RU361183"/>
    </source>
</evidence>
<feature type="domain" description="Peptidase M12A" evidence="16">
    <location>
        <begin position="70"/>
        <end position="265"/>
    </location>
</feature>
<dbReference type="GO" id="GO:0008270">
    <property type="term" value="F:zinc ion binding"/>
    <property type="evidence" value="ECO:0007669"/>
    <property type="project" value="UniProtKB-UniRule"/>
</dbReference>
<dbReference type="CDD" id="cd00063">
    <property type="entry name" value="FN3"/>
    <property type="match status" value="1"/>
</dbReference>
<keyword evidence="8 10" id="KW-1015">Disulfide bond</keyword>
<feature type="domain" description="CUB" evidence="14">
    <location>
        <begin position="629"/>
        <end position="734"/>
    </location>
</feature>
<dbReference type="CDD" id="cd00041">
    <property type="entry name" value="CUB"/>
    <property type="match status" value="2"/>
</dbReference>
<feature type="disulfide bond" evidence="10">
    <location>
        <begin position="629"/>
        <end position="656"/>
    </location>
</feature>
<dbReference type="Pfam" id="PF01400">
    <property type="entry name" value="Astacin"/>
    <property type="match status" value="1"/>
</dbReference>
<keyword evidence="18" id="KW-1185">Reference proteome</keyword>
<reference evidence="17" key="1">
    <citation type="submission" date="2022-08" db="UniProtKB">
        <authorList>
            <consortium name="EnsemblMetazoa"/>
        </authorList>
    </citation>
    <scope>IDENTIFICATION</scope>
    <source>
        <strain evidence="17">05x7-T-G4-1.051#20</strain>
    </source>
</reference>
<evidence type="ECO:0000256" key="5">
    <source>
        <dbReference type="ARBA" id="ARBA00022833"/>
    </source>
</evidence>
<dbReference type="PRINTS" id="PR00480">
    <property type="entry name" value="ASTACIN"/>
</dbReference>
<evidence type="ECO:0000259" key="16">
    <source>
        <dbReference type="PROSITE" id="PS51864"/>
    </source>
</evidence>
<dbReference type="Gene3D" id="3.40.390.10">
    <property type="entry name" value="Collagenase (Catalytic Domain)"/>
    <property type="match status" value="1"/>
</dbReference>
<dbReference type="Pfam" id="PF00041">
    <property type="entry name" value="fn3"/>
    <property type="match status" value="1"/>
</dbReference>
<keyword evidence="2 11" id="KW-0479">Metal-binding</keyword>
<evidence type="ECO:0000256" key="4">
    <source>
        <dbReference type="ARBA" id="ARBA00022801"/>
    </source>
</evidence>
<evidence type="ECO:0000256" key="2">
    <source>
        <dbReference type="ARBA" id="ARBA00022723"/>
    </source>
</evidence>
<dbReference type="InterPro" id="IPR001506">
    <property type="entry name" value="Peptidase_M12A"/>
</dbReference>
<keyword evidence="1 11" id="KW-0645">Protease</keyword>
<dbReference type="SUPFAM" id="SSF49854">
    <property type="entry name" value="Spermadhesin, CUB domain"/>
    <property type="match status" value="2"/>
</dbReference>
<keyword evidence="5 11" id="KW-0862">Zinc</keyword>
<dbReference type="InterPro" id="IPR006026">
    <property type="entry name" value="Peptidase_Metallo"/>
</dbReference>
<evidence type="ECO:0000256" key="1">
    <source>
        <dbReference type="ARBA" id="ARBA00022670"/>
    </source>
</evidence>
<keyword evidence="3 12" id="KW-0732">Signal</keyword>
<feature type="compositionally biased region" description="Low complexity" evidence="13">
    <location>
        <begin position="284"/>
        <end position="319"/>
    </location>
</feature>
<dbReference type="AlphaFoldDB" id="A0A8W8N5V7"/>
<evidence type="ECO:0000259" key="15">
    <source>
        <dbReference type="PROSITE" id="PS50853"/>
    </source>
</evidence>
<dbReference type="SUPFAM" id="SSF55486">
    <property type="entry name" value="Metalloproteases ('zincins'), catalytic domain"/>
    <property type="match status" value="1"/>
</dbReference>
<feature type="active site" evidence="11">
    <location>
        <position position="163"/>
    </location>
</feature>
<feature type="binding site" evidence="11">
    <location>
        <position position="162"/>
    </location>
    <ligand>
        <name>Zn(2+)</name>
        <dbReference type="ChEBI" id="CHEBI:29105"/>
        <note>catalytic</note>
    </ligand>
</feature>
<evidence type="ECO:0000256" key="3">
    <source>
        <dbReference type="ARBA" id="ARBA00022729"/>
    </source>
</evidence>
<evidence type="ECO:0000256" key="9">
    <source>
        <dbReference type="ARBA" id="ARBA00023180"/>
    </source>
</evidence>
<feature type="binding site" evidence="11">
    <location>
        <position position="166"/>
    </location>
    <ligand>
        <name>Zn(2+)</name>
        <dbReference type="ChEBI" id="CHEBI:29105"/>
        <note>catalytic</note>
    </ligand>
</feature>
<evidence type="ECO:0000313" key="17">
    <source>
        <dbReference type="EnsemblMetazoa" id="G4793.1:cds"/>
    </source>
</evidence>
<dbReference type="InterPro" id="IPR034035">
    <property type="entry name" value="Astacin-like_dom"/>
</dbReference>
<evidence type="ECO:0000256" key="7">
    <source>
        <dbReference type="ARBA" id="ARBA00023145"/>
    </source>
</evidence>
<dbReference type="InterPro" id="IPR013783">
    <property type="entry name" value="Ig-like_fold"/>
</dbReference>
<evidence type="ECO:0000256" key="6">
    <source>
        <dbReference type="ARBA" id="ARBA00023049"/>
    </source>
</evidence>
<comment type="caution">
    <text evidence="10">Lacks conserved residue(s) required for the propagation of feature annotation.</text>
</comment>
<comment type="cofactor">
    <cofactor evidence="11 12">
        <name>Zn(2+)</name>
        <dbReference type="ChEBI" id="CHEBI:29105"/>
    </cofactor>
    <text evidence="11 12">Binds 1 zinc ion per subunit.</text>
</comment>
<dbReference type="SMART" id="SM00235">
    <property type="entry name" value="ZnMc"/>
    <property type="match status" value="1"/>
</dbReference>
<evidence type="ECO:0000313" key="18">
    <source>
        <dbReference type="Proteomes" id="UP000005408"/>
    </source>
</evidence>
<dbReference type="GO" id="GO:0006508">
    <property type="term" value="P:proteolysis"/>
    <property type="evidence" value="ECO:0007669"/>
    <property type="project" value="UniProtKB-KW"/>
</dbReference>
<keyword evidence="6 11" id="KW-0482">Metalloprotease</keyword>
<dbReference type="GO" id="GO:0004222">
    <property type="term" value="F:metalloendopeptidase activity"/>
    <property type="evidence" value="ECO:0007669"/>
    <property type="project" value="UniProtKB-UniRule"/>
</dbReference>
<feature type="region of interest" description="Disordered" evidence="13">
    <location>
        <begin position="284"/>
        <end position="332"/>
    </location>
</feature>